<evidence type="ECO:0000256" key="4">
    <source>
        <dbReference type="ARBA" id="ARBA00012313"/>
    </source>
</evidence>
<dbReference type="GO" id="GO:0046872">
    <property type="term" value="F:metal ion binding"/>
    <property type="evidence" value="ECO:0007669"/>
    <property type="project" value="UniProtKB-KW"/>
</dbReference>
<feature type="binding site" evidence="18">
    <location>
        <position position="457"/>
    </location>
    <ligand>
        <name>Ca(2+)</name>
        <dbReference type="ChEBI" id="CHEBI:29108"/>
        <label>1</label>
    </ligand>
</feature>
<dbReference type="Proteomes" id="UP000008021">
    <property type="component" value="Chromosome 1"/>
</dbReference>
<keyword evidence="9 18" id="KW-0106">Calcium</keyword>
<feature type="disulfide bond" evidence="20">
    <location>
        <begin position="492"/>
        <end position="687"/>
    </location>
</feature>
<dbReference type="EnsemblPlants" id="OMERI01G41620.1">
    <property type="protein sequence ID" value="OMERI01G41620.1"/>
    <property type="gene ID" value="OMERI01G41620"/>
</dbReference>
<feature type="binding site" evidence="18">
    <location>
        <position position="566"/>
    </location>
    <ligand>
        <name>Ca(2+)</name>
        <dbReference type="ChEBI" id="CHEBI:29108"/>
        <label>2</label>
    </ligand>
</feature>
<evidence type="ECO:0000256" key="16">
    <source>
        <dbReference type="PIRSR" id="PIRSR600823-1"/>
    </source>
</evidence>
<evidence type="ECO:0000256" key="9">
    <source>
        <dbReference type="ARBA" id="ARBA00022837"/>
    </source>
</evidence>
<dbReference type="InterPro" id="IPR002016">
    <property type="entry name" value="Haem_peroxidase"/>
</dbReference>
<sequence length="713" mass="75755">MASSTSAAAGMLLLAAAAALVCSSAAARMPPLVKGLSLGYYDASCPQAEAVVFEFLQDAIGKDVGLAAALIRLHFHDCFVQGCDASILLDSTPTEKSEKLAPPNKTLRKSAFDAIDDLRDLLDRECGDTVVSCSDIVTLAARDSVLLAGGPWYDVPLGRHDGSSFASEDAVLSALPSPDSNVTTLLEALGKLKLDAHDLVALSGAHTVGIAHCTSFDKRLFPQVDPTMDKWFAGHLKVTCPVLNTNDTTVNDIRTPNTFDNKYYVDLQNRQGLFTSDQGLFFNATTKPIVTKFAVDQSAFFDQYVYSVVKMGMIEVLTGSQGQIRKRCSVSNAAAAGDRAWSVVETVAEAAESLEMASATTLVMLVAAVACLCAPAAAGDGNADATRQPPVVSGLSFDFYRKSCPKAESVVRKFVRDAVRKDIGLAAGLLRLHFHDCFVQGCDASVLLDGSATGPGERQAPPNLTLRPSAFKAVNDIRDRLEKACGATVVSCSDILALAARDSVVASGGPEYKVPLGRRDSAEFASQQDVLSGLPPPTAAVPALLDALAKIKLDATDLVALSGGHTVGLAHCSSFEGRLFPRRDPAMNATFAGRLRRTCPAAGTDRRTPNDVRTPNVFDNMYYVNLVNREGLFTSDQDLFADAATKPIVEKFAADEKAFFDQFAVSMVKMGQISVLTGSQGQVRRNCSARNPGTVAAGDLPWSVLEVADSFVF</sequence>
<keyword evidence="13" id="KW-0325">Glycoprotein</keyword>
<dbReference type="InterPro" id="IPR000823">
    <property type="entry name" value="Peroxidase_pln"/>
</dbReference>
<feature type="disulfide bond" evidence="20">
    <location>
        <begin position="437"/>
        <end position="442"/>
    </location>
</feature>
<feature type="domain" description="Plant heme peroxidase family profile" evidence="22">
    <location>
        <begin position="35"/>
        <end position="332"/>
    </location>
</feature>
<dbReference type="Gramene" id="OMERI01G41620.1">
    <property type="protein sequence ID" value="OMERI01G41620.1"/>
    <property type="gene ID" value="OMERI01G41620"/>
</dbReference>
<comment type="cofactor">
    <cofactor evidence="18">
        <name>Ca(2+)</name>
        <dbReference type="ChEBI" id="CHEBI:29108"/>
    </cofactor>
    <text evidence="18">Binds 2 calcium ions per subunit.</text>
</comment>
<keyword evidence="15" id="KW-0376">Hydrogen peroxide</keyword>
<evidence type="ECO:0000256" key="15">
    <source>
        <dbReference type="ARBA" id="ARBA00023324"/>
    </source>
</evidence>
<feature type="binding site" evidence="18">
    <location>
        <position position="614"/>
    </location>
    <ligand>
        <name>Ca(2+)</name>
        <dbReference type="ChEBI" id="CHEBI:29108"/>
        <label>2</label>
    </ligand>
</feature>
<dbReference type="GO" id="GO:0140825">
    <property type="term" value="F:lactoperoxidase activity"/>
    <property type="evidence" value="ECO:0007669"/>
    <property type="project" value="UniProtKB-EC"/>
</dbReference>
<keyword evidence="6" id="KW-0349">Heme</keyword>
<dbReference type="InterPro" id="IPR019794">
    <property type="entry name" value="Peroxidases_AS"/>
</dbReference>
<dbReference type="PROSITE" id="PS50873">
    <property type="entry name" value="PEROXIDASE_4"/>
    <property type="match status" value="2"/>
</dbReference>
<evidence type="ECO:0000256" key="20">
    <source>
        <dbReference type="PIRSR" id="PIRSR600823-5"/>
    </source>
</evidence>
<feature type="binding site" evidence="18">
    <location>
        <position position="439"/>
    </location>
    <ligand>
        <name>Ca(2+)</name>
        <dbReference type="ChEBI" id="CHEBI:29108"/>
        <label>1</label>
    </ligand>
</feature>
<dbReference type="FunFam" id="1.10.520.10:FF:000009">
    <property type="entry name" value="Peroxidase"/>
    <property type="match status" value="2"/>
</dbReference>
<evidence type="ECO:0000256" key="12">
    <source>
        <dbReference type="ARBA" id="ARBA00023157"/>
    </source>
</evidence>
<evidence type="ECO:0000256" key="8">
    <source>
        <dbReference type="ARBA" id="ARBA00022729"/>
    </source>
</evidence>
<evidence type="ECO:0000313" key="24">
    <source>
        <dbReference type="Proteomes" id="UP000008021"/>
    </source>
</evidence>
<dbReference type="FunFam" id="1.10.420.10:FF:000006">
    <property type="entry name" value="Peroxidase"/>
    <property type="match status" value="2"/>
</dbReference>
<keyword evidence="24" id="KW-1185">Reference proteome</keyword>
<keyword evidence="10" id="KW-0560">Oxidoreductase</keyword>
<evidence type="ECO:0000256" key="14">
    <source>
        <dbReference type="ARBA" id="ARBA00023283"/>
    </source>
</evidence>
<feature type="disulfide bond" evidence="20">
    <location>
        <begin position="572"/>
        <end position="599"/>
    </location>
</feature>
<feature type="binding site" evidence="17">
    <location>
        <position position="535"/>
    </location>
    <ligand>
        <name>substrate</name>
    </ligand>
</feature>
<dbReference type="InterPro" id="IPR033905">
    <property type="entry name" value="Secretory_peroxidase"/>
</dbReference>
<dbReference type="GO" id="GO:0006979">
    <property type="term" value="P:response to oxidative stress"/>
    <property type="evidence" value="ECO:0007669"/>
    <property type="project" value="InterPro"/>
</dbReference>
<evidence type="ECO:0000256" key="5">
    <source>
        <dbReference type="ARBA" id="ARBA00022559"/>
    </source>
</evidence>
<evidence type="ECO:0000256" key="3">
    <source>
        <dbReference type="ARBA" id="ARBA00006873"/>
    </source>
</evidence>
<feature type="binding site" evidence="18">
    <location>
        <position position="441"/>
    </location>
    <ligand>
        <name>Ca(2+)</name>
        <dbReference type="ChEBI" id="CHEBI:29108"/>
        <label>1</label>
    </ligand>
</feature>
<comment type="cofactor">
    <cofactor evidence="18">
        <name>heme b</name>
        <dbReference type="ChEBI" id="CHEBI:60344"/>
    </cofactor>
    <text evidence="18">Binds 1 heme b (iron(II)-protoporphyrin IX) group per subunit.</text>
</comment>
<reference evidence="23" key="2">
    <citation type="submission" date="2018-05" db="EMBL/GenBank/DDBJ databases">
        <title>OmerRS3 (Oryza meridionalis Reference Sequence Version 3).</title>
        <authorList>
            <person name="Zhang J."/>
            <person name="Kudrna D."/>
            <person name="Lee S."/>
            <person name="Talag J."/>
            <person name="Welchert J."/>
            <person name="Wing R.A."/>
        </authorList>
    </citation>
    <scope>NUCLEOTIDE SEQUENCE [LARGE SCALE GENOMIC DNA]</scope>
    <source>
        <strain evidence="23">cv. OR44</strain>
    </source>
</reference>
<protein>
    <recommendedName>
        <fullName evidence="4">peroxidase</fullName>
        <ecNumber evidence="4">1.11.1.7</ecNumber>
    </recommendedName>
</protein>
<dbReference type="EC" id="1.11.1.7" evidence="4"/>
<dbReference type="GO" id="GO:0005576">
    <property type="term" value="C:extracellular region"/>
    <property type="evidence" value="ECO:0007669"/>
    <property type="project" value="UniProtKB-SubCell"/>
</dbReference>
<proteinExistence type="inferred from homology"/>
<evidence type="ECO:0000256" key="19">
    <source>
        <dbReference type="PIRSR" id="PIRSR600823-4"/>
    </source>
</evidence>
<feature type="domain" description="Plant heme peroxidase family profile" evidence="22">
    <location>
        <begin position="394"/>
        <end position="691"/>
    </location>
</feature>
<evidence type="ECO:0000256" key="21">
    <source>
        <dbReference type="SAM" id="SignalP"/>
    </source>
</evidence>
<dbReference type="InterPro" id="IPR010255">
    <property type="entry name" value="Haem_peroxidase_sf"/>
</dbReference>
<keyword evidence="5" id="KW-0575">Peroxidase</keyword>
<name>A0A0E0CDA7_9ORYZ</name>
<dbReference type="Gene3D" id="1.10.520.10">
    <property type="match status" value="2"/>
</dbReference>
<dbReference type="Gene3D" id="1.10.420.10">
    <property type="entry name" value="Peroxidase, domain 2"/>
    <property type="match status" value="2"/>
</dbReference>
<dbReference type="PRINTS" id="PR00458">
    <property type="entry name" value="PEROXIDASE"/>
</dbReference>
<evidence type="ECO:0000256" key="11">
    <source>
        <dbReference type="ARBA" id="ARBA00023004"/>
    </source>
</evidence>
<feature type="binding site" evidence="18">
    <location>
        <position position="443"/>
    </location>
    <ligand>
        <name>Ca(2+)</name>
        <dbReference type="ChEBI" id="CHEBI:29108"/>
        <label>1</label>
    </ligand>
</feature>
<feature type="binding site" evidence="18">
    <location>
        <position position="445"/>
    </location>
    <ligand>
        <name>Ca(2+)</name>
        <dbReference type="ChEBI" id="CHEBI:29108"/>
        <label>1</label>
    </ligand>
</feature>
<feature type="binding site" evidence="18">
    <location>
        <position position="619"/>
    </location>
    <ligand>
        <name>Ca(2+)</name>
        <dbReference type="ChEBI" id="CHEBI:29108"/>
        <label>2</label>
    </ligand>
</feature>
<comment type="similarity">
    <text evidence="3">Belongs to the peroxidase family. Ascorbate peroxidase subfamily.</text>
</comment>
<reference evidence="23" key="1">
    <citation type="submission" date="2015-04" db="UniProtKB">
        <authorList>
            <consortium name="EnsemblPlants"/>
        </authorList>
    </citation>
    <scope>IDENTIFICATION</scope>
</reference>
<feature type="binding site" description="axial binding residue" evidence="18">
    <location>
        <position position="565"/>
    </location>
    <ligand>
        <name>heme b</name>
        <dbReference type="ChEBI" id="CHEBI:60344"/>
    </ligand>
    <ligandPart>
        <name>Fe</name>
        <dbReference type="ChEBI" id="CHEBI:18248"/>
    </ligandPart>
</feature>
<dbReference type="PROSITE" id="PS00435">
    <property type="entry name" value="PEROXIDASE_1"/>
    <property type="match status" value="2"/>
</dbReference>
<dbReference type="Pfam" id="PF00141">
    <property type="entry name" value="peroxidase"/>
    <property type="match status" value="2"/>
</dbReference>
<evidence type="ECO:0000256" key="10">
    <source>
        <dbReference type="ARBA" id="ARBA00023002"/>
    </source>
</evidence>
<feature type="disulfide bond" evidence="20">
    <location>
        <begin position="404"/>
        <end position="485"/>
    </location>
</feature>
<organism evidence="23">
    <name type="scientific">Oryza meridionalis</name>
    <dbReference type="NCBI Taxonomy" id="40149"/>
    <lineage>
        <taxon>Eukaryota</taxon>
        <taxon>Viridiplantae</taxon>
        <taxon>Streptophyta</taxon>
        <taxon>Embryophyta</taxon>
        <taxon>Tracheophyta</taxon>
        <taxon>Spermatophyta</taxon>
        <taxon>Magnoliopsida</taxon>
        <taxon>Liliopsida</taxon>
        <taxon>Poales</taxon>
        <taxon>Poaceae</taxon>
        <taxon>BOP clade</taxon>
        <taxon>Oryzoideae</taxon>
        <taxon>Oryzeae</taxon>
        <taxon>Oryzinae</taxon>
        <taxon>Oryza</taxon>
    </lineage>
</organism>
<dbReference type="GO" id="GO:0042744">
    <property type="term" value="P:hydrogen peroxide catabolic process"/>
    <property type="evidence" value="ECO:0007669"/>
    <property type="project" value="UniProtKB-KW"/>
</dbReference>
<accession>A0A0E0CDA7</accession>
<feature type="binding site" evidence="18">
    <location>
        <position position="436"/>
    </location>
    <ligand>
        <name>Ca(2+)</name>
        <dbReference type="ChEBI" id="CHEBI:29108"/>
        <label>1</label>
    </ligand>
</feature>
<feature type="site" description="Transition state stabilizer" evidence="19">
    <location>
        <position position="431"/>
    </location>
</feature>
<evidence type="ECO:0000256" key="7">
    <source>
        <dbReference type="ARBA" id="ARBA00022723"/>
    </source>
</evidence>
<evidence type="ECO:0000256" key="2">
    <source>
        <dbReference type="ARBA" id="ARBA00004613"/>
    </source>
</evidence>
<dbReference type="SUPFAM" id="SSF48113">
    <property type="entry name" value="Heme-dependent peroxidases"/>
    <property type="match status" value="2"/>
</dbReference>
<keyword evidence="14" id="KW-0873">Pyrrolidone carboxylic acid</keyword>
<evidence type="ECO:0000313" key="23">
    <source>
        <dbReference type="EnsemblPlants" id="OMERI01G41620.1"/>
    </source>
</evidence>
<dbReference type="PRINTS" id="PR00461">
    <property type="entry name" value="PLPEROXIDASE"/>
</dbReference>
<evidence type="ECO:0000256" key="17">
    <source>
        <dbReference type="PIRSR" id="PIRSR600823-2"/>
    </source>
</evidence>
<evidence type="ECO:0000259" key="22">
    <source>
        <dbReference type="PROSITE" id="PS50873"/>
    </source>
</evidence>
<feature type="active site" description="Proton acceptor" evidence="16">
    <location>
        <position position="435"/>
    </location>
</feature>
<dbReference type="InterPro" id="IPR019793">
    <property type="entry name" value="Peroxidases_heam-ligand_BS"/>
</dbReference>
<evidence type="ECO:0000256" key="13">
    <source>
        <dbReference type="ARBA" id="ARBA00023180"/>
    </source>
</evidence>
<dbReference type="PROSITE" id="PS00436">
    <property type="entry name" value="PEROXIDASE_2"/>
    <property type="match status" value="2"/>
</dbReference>
<feature type="signal peptide" evidence="21">
    <location>
        <begin position="1"/>
        <end position="26"/>
    </location>
</feature>
<dbReference type="GO" id="GO:0020037">
    <property type="term" value="F:heme binding"/>
    <property type="evidence" value="ECO:0007669"/>
    <property type="project" value="InterPro"/>
</dbReference>
<evidence type="ECO:0000256" key="6">
    <source>
        <dbReference type="ARBA" id="ARBA00022617"/>
    </source>
</evidence>
<dbReference type="PANTHER" id="PTHR31517">
    <property type="match status" value="1"/>
</dbReference>
<dbReference type="HOGENOM" id="CLU_010543_4_1_1"/>
<comment type="subcellular location">
    <subcellularLocation>
        <location evidence="2">Secreted</location>
    </subcellularLocation>
</comment>
<dbReference type="STRING" id="40149.A0A0E0CDA7"/>
<keyword evidence="12 20" id="KW-1015">Disulfide bond</keyword>
<dbReference type="PANTHER" id="PTHR31517:SF51">
    <property type="entry name" value="PEROXIDASE 55"/>
    <property type="match status" value="1"/>
</dbReference>
<dbReference type="AlphaFoldDB" id="A0A0E0CDA7"/>
<keyword evidence="8 21" id="KW-0732">Signal</keyword>
<evidence type="ECO:0000256" key="1">
    <source>
        <dbReference type="ARBA" id="ARBA00000189"/>
    </source>
</evidence>
<feature type="chain" id="PRO_5002355686" description="peroxidase" evidence="21">
    <location>
        <begin position="27"/>
        <end position="713"/>
    </location>
</feature>
<comment type="catalytic activity">
    <reaction evidence="1">
        <text>2 a phenolic donor + H2O2 = 2 a phenolic radical donor + 2 H2O</text>
        <dbReference type="Rhea" id="RHEA:56136"/>
        <dbReference type="ChEBI" id="CHEBI:15377"/>
        <dbReference type="ChEBI" id="CHEBI:16240"/>
        <dbReference type="ChEBI" id="CHEBI:139520"/>
        <dbReference type="ChEBI" id="CHEBI:139521"/>
        <dbReference type="EC" id="1.11.1.7"/>
    </reaction>
</comment>
<keyword evidence="7 18" id="KW-0479">Metal-binding</keyword>
<feature type="binding site" evidence="18">
    <location>
        <position position="611"/>
    </location>
    <ligand>
        <name>Ca(2+)</name>
        <dbReference type="ChEBI" id="CHEBI:29108"/>
        <label>2</label>
    </ligand>
</feature>
<evidence type="ECO:0000256" key="18">
    <source>
        <dbReference type="PIRSR" id="PIRSR600823-3"/>
    </source>
</evidence>
<keyword evidence="11 18" id="KW-0408">Iron</keyword>
<dbReference type="CDD" id="cd00693">
    <property type="entry name" value="secretory_peroxidase"/>
    <property type="match status" value="2"/>
</dbReference>